<dbReference type="Gene3D" id="1.25.40.10">
    <property type="entry name" value="Tetratricopeptide repeat domain"/>
    <property type="match status" value="3"/>
</dbReference>
<dbReference type="EMBL" id="CM002293">
    <property type="protein sequence ID" value="ESW18842.1"/>
    <property type="molecule type" value="Genomic_DNA"/>
</dbReference>
<dbReference type="Gramene" id="ESW18842">
    <property type="protein sequence ID" value="ESW18842"/>
    <property type="gene ID" value="PHAVU_006G075200g"/>
</dbReference>
<evidence type="ECO:0000313" key="4">
    <source>
        <dbReference type="Proteomes" id="UP000000226"/>
    </source>
</evidence>
<evidence type="ECO:0000256" key="1">
    <source>
        <dbReference type="ARBA" id="ARBA00022737"/>
    </source>
</evidence>
<protein>
    <recommendedName>
        <fullName evidence="5">Pentatricopeptide repeat-containing protein</fullName>
    </recommendedName>
</protein>
<dbReference type="PANTHER" id="PTHR47926:SF367">
    <property type="entry name" value="DYW DOMAIN-CONTAINING PROTEIN"/>
    <property type="match status" value="1"/>
</dbReference>
<proteinExistence type="predicted"/>
<dbReference type="Pfam" id="PF13041">
    <property type="entry name" value="PPR_2"/>
    <property type="match status" value="2"/>
</dbReference>
<dbReference type="Pfam" id="PF01535">
    <property type="entry name" value="PPR"/>
    <property type="match status" value="4"/>
</dbReference>
<sequence>MAVIDDTLTGGVLVSFKNKHVTEKEALQCDSRRTTNLFMLSNKTKPILSNSQASIFHYRAPRPSLKQIKQTHANVVVWGHARFTVHLLSLLSLSSTVPFPLRYSLSLFSSIPFPTVFAFNSLIRCHAKANSSPSLSLSLYSAMRRRFLNPNQHTFTFLLHACSKNAKINVNNKLGLQVHAHVIKLGYACHVFVRNALIHLYFECCDADSSQRVFEEDALCSDVVTWNSMLAGAVRNGDVRIAEKMFDEMPERDVVSWSTMIMGYVQNGLFEDGLECFRDMRKKRVRPNEAILVTLLSVSAQLGLLCCGRFIHSTIEALRFPMTVHIGTALVDMYAKCGCIEKARILFDGMAKKDVWTWNVMICALASHDCAKEALALFDRFIDEGFRPVNVTFVGVLNACSRAGLVGAGKHYFKLMVDCYGIPPEMEHYGCMVDLLARAGLVDEAVKLIEGMTIAPDPVMWAMLLDACKLHGFVEMGEKIGKKLIELDPTHDGHYVQLAGIYAKVKKWEDVVRIRELMSERIVDKVAGWSLIELQGRVHRFVAGDREHECSSDIYKMLETIGLRTTEAGLLTETF</sequence>
<reference evidence="4" key="1">
    <citation type="journal article" date="2014" name="Nat. Genet.">
        <title>A reference genome for common bean and genome-wide analysis of dual domestications.</title>
        <authorList>
            <person name="Schmutz J."/>
            <person name="McClean P.E."/>
            <person name="Mamidi S."/>
            <person name="Wu G.A."/>
            <person name="Cannon S.B."/>
            <person name="Grimwood J."/>
            <person name="Jenkins J."/>
            <person name="Shu S."/>
            <person name="Song Q."/>
            <person name="Chavarro C."/>
            <person name="Torres-Torres M."/>
            <person name="Geffroy V."/>
            <person name="Moghaddam S.M."/>
            <person name="Gao D."/>
            <person name="Abernathy B."/>
            <person name="Barry K."/>
            <person name="Blair M."/>
            <person name="Brick M.A."/>
            <person name="Chovatia M."/>
            <person name="Gepts P."/>
            <person name="Goodstein D.M."/>
            <person name="Gonzales M."/>
            <person name="Hellsten U."/>
            <person name="Hyten D.L."/>
            <person name="Jia G."/>
            <person name="Kelly J.D."/>
            <person name="Kudrna D."/>
            <person name="Lee R."/>
            <person name="Richard M.M."/>
            <person name="Miklas P.N."/>
            <person name="Osorno J.M."/>
            <person name="Rodrigues J."/>
            <person name="Thareau V."/>
            <person name="Urrea C.A."/>
            <person name="Wang M."/>
            <person name="Yu Y."/>
            <person name="Zhang M."/>
            <person name="Wing R.A."/>
            <person name="Cregan P.B."/>
            <person name="Rokhsar D.S."/>
            <person name="Jackson S.A."/>
        </authorList>
    </citation>
    <scope>NUCLEOTIDE SEQUENCE [LARGE SCALE GENOMIC DNA]</scope>
    <source>
        <strain evidence="4">cv. G19833</strain>
    </source>
</reference>
<organism evidence="3 4">
    <name type="scientific">Phaseolus vulgaris</name>
    <name type="common">Kidney bean</name>
    <name type="synonym">French bean</name>
    <dbReference type="NCBI Taxonomy" id="3885"/>
    <lineage>
        <taxon>Eukaryota</taxon>
        <taxon>Viridiplantae</taxon>
        <taxon>Streptophyta</taxon>
        <taxon>Embryophyta</taxon>
        <taxon>Tracheophyta</taxon>
        <taxon>Spermatophyta</taxon>
        <taxon>Magnoliopsida</taxon>
        <taxon>eudicotyledons</taxon>
        <taxon>Gunneridae</taxon>
        <taxon>Pentapetalae</taxon>
        <taxon>rosids</taxon>
        <taxon>fabids</taxon>
        <taxon>Fabales</taxon>
        <taxon>Fabaceae</taxon>
        <taxon>Papilionoideae</taxon>
        <taxon>50 kb inversion clade</taxon>
        <taxon>NPAAA clade</taxon>
        <taxon>indigoferoid/millettioid clade</taxon>
        <taxon>Phaseoleae</taxon>
        <taxon>Phaseolus</taxon>
    </lineage>
</organism>
<dbReference type="GO" id="GO:0003723">
    <property type="term" value="F:RNA binding"/>
    <property type="evidence" value="ECO:0007669"/>
    <property type="project" value="InterPro"/>
</dbReference>
<evidence type="ECO:0008006" key="5">
    <source>
        <dbReference type="Google" id="ProtNLM"/>
    </source>
</evidence>
<dbReference type="InterPro" id="IPR046848">
    <property type="entry name" value="E_motif"/>
</dbReference>
<dbReference type="InterPro" id="IPR002885">
    <property type="entry name" value="PPR_rpt"/>
</dbReference>
<gene>
    <name evidence="3" type="ORF">PHAVU_006G075200g</name>
</gene>
<keyword evidence="4" id="KW-1185">Reference proteome</keyword>
<dbReference type="GO" id="GO:0009451">
    <property type="term" value="P:RNA modification"/>
    <property type="evidence" value="ECO:0007669"/>
    <property type="project" value="InterPro"/>
</dbReference>
<dbReference type="OMA" id="IRCFAKS"/>
<dbReference type="InterPro" id="IPR011990">
    <property type="entry name" value="TPR-like_helical_dom_sf"/>
</dbReference>
<dbReference type="OrthoDB" id="1654150at2759"/>
<feature type="repeat" description="PPR" evidence="2">
    <location>
        <begin position="222"/>
        <end position="252"/>
    </location>
</feature>
<evidence type="ECO:0000256" key="2">
    <source>
        <dbReference type="PROSITE-ProRule" id="PRU00708"/>
    </source>
</evidence>
<dbReference type="eggNOG" id="KOG4197">
    <property type="taxonomic scope" value="Eukaryota"/>
</dbReference>
<evidence type="ECO:0000313" key="3">
    <source>
        <dbReference type="EMBL" id="ESW18842.1"/>
    </source>
</evidence>
<dbReference type="Pfam" id="PF20431">
    <property type="entry name" value="E_motif"/>
    <property type="match status" value="1"/>
</dbReference>
<dbReference type="AlphaFoldDB" id="V7BLL4"/>
<dbReference type="FunFam" id="1.25.40.10:FF:000982">
    <property type="entry name" value="Pentatricopeptide repeat-containing protein"/>
    <property type="match status" value="1"/>
</dbReference>
<keyword evidence="1" id="KW-0677">Repeat</keyword>
<dbReference type="InterPro" id="IPR046960">
    <property type="entry name" value="PPR_At4g14850-like_plant"/>
</dbReference>
<feature type="repeat" description="PPR" evidence="2">
    <location>
        <begin position="354"/>
        <end position="388"/>
    </location>
</feature>
<dbReference type="FunFam" id="1.25.40.10:FF:000242">
    <property type="entry name" value="Pentatricopeptide repeat-containing protein"/>
    <property type="match status" value="1"/>
</dbReference>
<dbReference type="Proteomes" id="UP000000226">
    <property type="component" value="Chromosome 6"/>
</dbReference>
<dbReference type="NCBIfam" id="TIGR00756">
    <property type="entry name" value="PPR"/>
    <property type="match status" value="3"/>
</dbReference>
<dbReference type="PROSITE" id="PS51375">
    <property type="entry name" value="PPR"/>
    <property type="match status" value="3"/>
</dbReference>
<name>V7BLL4_PHAVU</name>
<feature type="repeat" description="PPR" evidence="2">
    <location>
        <begin position="253"/>
        <end position="287"/>
    </location>
</feature>
<dbReference type="Pfam" id="PF12854">
    <property type="entry name" value="PPR_1"/>
    <property type="match status" value="1"/>
</dbReference>
<accession>V7BLL4</accession>
<dbReference type="PANTHER" id="PTHR47926">
    <property type="entry name" value="PENTATRICOPEPTIDE REPEAT-CONTAINING PROTEIN"/>
    <property type="match status" value="1"/>
</dbReference>